<dbReference type="Proteomes" id="UP001642540">
    <property type="component" value="Unassembled WGS sequence"/>
</dbReference>
<comment type="caution">
    <text evidence="1">The sequence shown here is derived from an EMBL/GenBank/DDBJ whole genome shotgun (WGS) entry which is preliminary data.</text>
</comment>
<evidence type="ECO:0000313" key="1">
    <source>
        <dbReference type="EMBL" id="CAL8139957.1"/>
    </source>
</evidence>
<evidence type="ECO:0000313" key="2">
    <source>
        <dbReference type="Proteomes" id="UP001642540"/>
    </source>
</evidence>
<reference evidence="1 2" key="1">
    <citation type="submission" date="2024-08" db="EMBL/GenBank/DDBJ databases">
        <authorList>
            <person name="Cucini C."/>
            <person name="Frati F."/>
        </authorList>
    </citation>
    <scope>NUCLEOTIDE SEQUENCE [LARGE SCALE GENOMIC DNA]</scope>
</reference>
<dbReference type="EMBL" id="CAXLJM020000133">
    <property type="protein sequence ID" value="CAL8139957.1"/>
    <property type="molecule type" value="Genomic_DNA"/>
</dbReference>
<proteinExistence type="predicted"/>
<keyword evidence="2" id="KW-1185">Reference proteome</keyword>
<accession>A0ABP1RZK0</accession>
<gene>
    <name evidence="1" type="ORF">ODALV1_LOCUS28072</name>
</gene>
<organism evidence="1 2">
    <name type="scientific">Orchesella dallaii</name>
    <dbReference type="NCBI Taxonomy" id="48710"/>
    <lineage>
        <taxon>Eukaryota</taxon>
        <taxon>Metazoa</taxon>
        <taxon>Ecdysozoa</taxon>
        <taxon>Arthropoda</taxon>
        <taxon>Hexapoda</taxon>
        <taxon>Collembola</taxon>
        <taxon>Entomobryomorpha</taxon>
        <taxon>Entomobryoidea</taxon>
        <taxon>Orchesellidae</taxon>
        <taxon>Orchesellinae</taxon>
        <taxon>Orchesella</taxon>
    </lineage>
</organism>
<name>A0ABP1RZK0_9HEXA</name>
<protein>
    <submittedName>
        <fullName evidence="1">Uncharacterized protein</fullName>
    </submittedName>
</protein>
<sequence>MCWEQIRLCFSACFQWCRIILHCTDGADEWRNEMPSMRVQVERRGIIDPQAPNRGLAGNQERREVKLNVMHQAGHGDCIDRERQIIRIYAPGSFIPEARNERYN</sequence>